<accession>T0GNE2</accession>
<protein>
    <submittedName>
        <fullName evidence="1">Uncharacterized protein</fullName>
    </submittedName>
</protein>
<evidence type="ECO:0000313" key="2">
    <source>
        <dbReference type="Proteomes" id="UP000015454"/>
    </source>
</evidence>
<proteinExistence type="predicted"/>
<dbReference type="STRING" id="1049789.LEP1GSC050_1141"/>
<comment type="caution">
    <text evidence="1">The sequence shown here is derived from an EMBL/GenBank/DDBJ whole genome shotgun (WGS) entry which is preliminary data.</text>
</comment>
<sequence length="157" mass="18047">MDSILLAKTAAARKMEESFLLVSNSIYNYFLSFQEFEGYLGGSRFSGKGITAIPVFADSQQTIPTAYFEWSSKKGFSLKVNSSQFSPAYDREGWNESDWERKEDLFRFAPNDSEEVFFQALDKNRMHILWKSDRGIVFSGTVERVKTGILRNLFGKF</sequence>
<organism evidence="1 2">
    <name type="scientific">Leptospira broomii serovar Hurstbridge str. 5399</name>
    <dbReference type="NCBI Taxonomy" id="1049789"/>
    <lineage>
        <taxon>Bacteria</taxon>
        <taxon>Pseudomonadati</taxon>
        <taxon>Spirochaetota</taxon>
        <taxon>Spirochaetia</taxon>
        <taxon>Leptospirales</taxon>
        <taxon>Leptospiraceae</taxon>
        <taxon>Leptospira</taxon>
    </lineage>
</organism>
<keyword evidence="2" id="KW-1185">Reference proteome</keyword>
<reference evidence="1" key="1">
    <citation type="submission" date="2013-05" db="EMBL/GenBank/DDBJ databases">
        <authorList>
            <person name="Harkins D.M."/>
            <person name="Durkin A.S."/>
            <person name="Brinkac L.M."/>
            <person name="Haft D.H."/>
            <person name="Selengut J.D."/>
            <person name="Sanka R."/>
            <person name="DePew J."/>
            <person name="Purushe J."/>
            <person name="Hartskeerl R.A."/>
            <person name="Ahmed A."/>
            <person name="van der Linden H."/>
            <person name="Goris M.G.A."/>
            <person name="Vinetz J.M."/>
            <person name="Sutton G.G."/>
            <person name="Nierman W.C."/>
            <person name="Fouts D.E."/>
        </authorList>
    </citation>
    <scope>NUCLEOTIDE SEQUENCE [LARGE SCALE GENOMIC DNA]</scope>
    <source>
        <strain evidence="1">5399</strain>
    </source>
</reference>
<gene>
    <name evidence="1" type="ORF">LEP1GSC050_1141</name>
</gene>
<dbReference type="Proteomes" id="UP000015454">
    <property type="component" value="Unassembled WGS sequence"/>
</dbReference>
<name>T0GNE2_9LEPT</name>
<dbReference type="EMBL" id="AHMO02000004">
    <property type="protein sequence ID" value="EQA46858.1"/>
    <property type="molecule type" value="Genomic_DNA"/>
</dbReference>
<evidence type="ECO:0000313" key="1">
    <source>
        <dbReference type="EMBL" id="EQA46858.1"/>
    </source>
</evidence>
<dbReference type="AlphaFoldDB" id="T0GNE2"/>
<dbReference type="RefSeq" id="WP_010569588.1">
    <property type="nucleotide sequence ID" value="NZ_AHMO02000004.1"/>
</dbReference>